<dbReference type="InterPro" id="IPR005119">
    <property type="entry name" value="LysR_subst-bd"/>
</dbReference>
<organism evidence="6 7">
    <name type="scientific">Rhizobium sullae</name>
    <name type="common">Rhizobium hedysari</name>
    <dbReference type="NCBI Taxonomy" id="50338"/>
    <lineage>
        <taxon>Bacteria</taxon>
        <taxon>Pseudomonadati</taxon>
        <taxon>Pseudomonadota</taxon>
        <taxon>Alphaproteobacteria</taxon>
        <taxon>Hyphomicrobiales</taxon>
        <taxon>Rhizobiaceae</taxon>
        <taxon>Rhizobium/Agrobacterium group</taxon>
        <taxon>Rhizobium</taxon>
    </lineage>
</organism>
<dbReference type="SUPFAM" id="SSF53850">
    <property type="entry name" value="Periplasmic binding protein-like II"/>
    <property type="match status" value="1"/>
</dbReference>
<dbReference type="AlphaFoldDB" id="A0A2N0D0A1"/>
<dbReference type="Pfam" id="PF03466">
    <property type="entry name" value="LysR_substrate"/>
    <property type="match status" value="1"/>
</dbReference>
<sequence>MKSDVLPLFNRLHLRHLRLLMAIEQFGSLNQAAAALGLTQPGASKSLVEIEDALGQALFVRTNKGLHPTEGGRCALRYVHSIYSQLYSLRHELDDITAGHGGRLRVGAIMGAVPFISEMVLRFVHKYPSISVEFVEDTSLELLRQLENGLLDIAVGRTSVSNSPEQYESAIVRDETLAVVANVNHPAAHRKRVELVDLSESRWIVYTANMPMRRLLEREFQQAGIHFPRHLLETRSAFTTLSLIQKDTSFVALLSSDVASFCTSFGLATILPLQLLSRSEPYEVMTLKNATLSSVARRFLEDLSLDRKQR</sequence>
<reference evidence="6 7" key="1">
    <citation type="submission" date="2017-11" db="EMBL/GenBank/DDBJ databases">
        <authorList>
            <person name="Han C.G."/>
        </authorList>
    </citation>
    <scope>NUCLEOTIDE SEQUENCE [LARGE SCALE GENOMIC DNA]</scope>
    <source>
        <strain evidence="6 7">HCNT1</strain>
    </source>
</reference>
<protein>
    <submittedName>
        <fullName evidence="6">LysR family transcriptional regulator</fullName>
    </submittedName>
</protein>
<dbReference type="GO" id="GO:0003700">
    <property type="term" value="F:DNA-binding transcription factor activity"/>
    <property type="evidence" value="ECO:0007669"/>
    <property type="project" value="InterPro"/>
</dbReference>
<dbReference type="Pfam" id="PF00126">
    <property type="entry name" value="HTH_1"/>
    <property type="match status" value="1"/>
</dbReference>
<evidence type="ECO:0000259" key="5">
    <source>
        <dbReference type="PROSITE" id="PS50931"/>
    </source>
</evidence>
<evidence type="ECO:0000256" key="2">
    <source>
        <dbReference type="ARBA" id="ARBA00023015"/>
    </source>
</evidence>
<dbReference type="GO" id="GO:0005829">
    <property type="term" value="C:cytosol"/>
    <property type="evidence" value="ECO:0007669"/>
    <property type="project" value="TreeGrafter"/>
</dbReference>
<dbReference type="Gene3D" id="3.40.190.290">
    <property type="match status" value="1"/>
</dbReference>
<proteinExistence type="inferred from homology"/>
<reference evidence="6 7" key="2">
    <citation type="submission" date="2017-12" db="EMBL/GenBank/DDBJ databases">
        <title>Genome sequence of Rhizobium sullae HCNT1 isolated from Sulla coronaria nodules and featuring peculiar denitrification phenotypes.</title>
        <authorList>
            <person name="De Diego-Diaz B."/>
            <person name="Treu L."/>
            <person name="Campanaro S."/>
            <person name="Da Silva Duarte V."/>
            <person name="Basaglia M."/>
            <person name="Favaro L."/>
            <person name="Casella S."/>
            <person name="Squartini A."/>
        </authorList>
    </citation>
    <scope>NUCLEOTIDE SEQUENCE [LARGE SCALE GENOMIC DNA]</scope>
    <source>
        <strain evidence="6 7">HCNT1</strain>
    </source>
</reference>
<dbReference type="EMBL" id="PIQN01000028">
    <property type="protein sequence ID" value="PKA39472.1"/>
    <property type="molecule type" value="Genomic_DNA"/>
</dbReference>
<dbReference type="InterPro" id="IPR000847">
    <property type="entry name" value="LysR_HTH_N"/>
</dbReference>
<dbReference type="InterPro" id="IPR050950">
    <property type="entry name" value="HTH-type_LysR_regulators"/>
</dbReference>
<evidence type="ECO:0000256" key="3">
    <source>
        <dbReference type="ARBA" id="ARBA00023125"/>
    </source>
</evidence>
<keyword evidence="2" id="KW-0805">Transcription regulation</keyword>
<dbReference type="RefSeq" id="WP_100773029.1">
    <property type="nucleotide sequence ID" value="NZ_PIQN01000028.1"/>
</dbReference>
<evidence type="ECO:0000313" key="7">
    <source>
        <dbReference type="Proteomes" id="UP000232164"/>
    </source>
</evidence>
<dbReference type="PANTHER" id="PTHR30419:SF8">
    <property type="entry name" value="NITROGEN ASSIMILATION TRANSCRIPTIONAL ACTIVATOR-RELATED"/>
    <property type="match status" value="1"/>
</dbReference>
<dbReference type="PANTHER" id="PTHR30419">
    <property type="entry name" value="HTH-TYPE TRANSCRIPTIONAL REGULATOR YBHD"/>
    <property type="match status" value="1"/>
</dbReference>
<evidence type="ECO:0000313" key="6">
    <source>
        <dbReference type="EMBL" id="PKA39472.1"/>
    </source>
</evidence>
<dbReference type="Proteomes" id="UP000232164">
    <property type="component" value="Unassembled WGS sequence"/>
</dbReference>
<evidence type="ECO:0000256" key="4">
    <source>
        <dbReference type="ARBA" id="ARBA00023163"/>
    </source>
</evidence>
<name>A0A2N0D0A1_RHISU</name>
<evidence type="ECO:0000256" key="1">
    <source>
        <dbReference type="ARBA" id="ARBA00009437"/>
    </source>
</evidence>
<comment type="similarity">
    <text evidence="1">Belongs to the LysR transcriptional regulatory family.</text>
</comment>
<comment type="caution">
    <text evidence="6">The sequence shown here is derived from an EMBL/GenBank/DDBJ whole genome shotgun (WGS) entry which is preliminary data.</text>
</comment>
<feature type="domain" description="HTH lysR-type" evidence="5">
    <location>
        <begin position="12"/>
        <end position="69"/>
    </location>
</feature>
<dbReference type="PROSITE" id="PS50931">
    <property type="entry name" value="HTH_LYSR"/>
    <property type="match status" value="1"/>
</dbReference>
<dbReference type="Gene3D" id="1.10.10.10">
    <property type="entry name" value="Winged helix-like DNA-binding domain superfamily/Winged helix DNA-binding domain"/>
    <property type="match status" value="1"/>
</dbReference>
<accession>A0A2N0D0A1</accession>
<keyword evidence="3" id="KW-0238">DNA-binding</keyword>
<dbReference type="InterPro" id="IPR036388">
    <property type="entry name" value="WH-like_DNA-bd_sf"/>
</dbReference>
<dbReference type="InterPro" id="IPR036390">
    <property type="entry name" value="WH_DNA-bd_sf"/>
</dbReference>
<keyword evidence="4" id="KW-0804">Transcription</keyword>
<dbReference type="GO" id="GO:0003677">
    <property type="term" value="F:DNA binding"/>
    <property type="evidence" value="ECO:0007669"/>
    <property type="project" value="UniProtKB-KW"/>
</dbReference>
<dbReference type="PRINTS" id="PR00039">
    <property type="entry name" value="HTHLYSR"/>
</dbReference>
<dbReference type="SUPFAM" id="SSF46785">
    <property type="entry name" value="Winged helix' DNA-binding domain"/>
    <property type="match status" value="1"/>
</dbReference>
<gene>
    <name evidence="6" type="ORF">CWR43_32360</name>
</gene>